<feature type="transmembrane region" description="Helical" evidence="8">
    <location>
        <begin position="57"/>
        <end position="79"/>
    </location>
</feature>
<keyword evidence="7 8" id="KW-0472">Membrane</keyword>
<dbReference type="OrthoDB" id="3177005at2"/>
<comment type="subcellular location">
    <subcellularLocation>
        <location evidence="1">Cell membrane</location>
        <topology evidence="1">Multi-pass membrane protein</topology>
    </subcellularLocation>
</comment>
<evidence type="ECO:0000256" key="1">
    <source>
        <dbReference type="ARBA" id="ARBA00004651"/>
    </source>
</evidence>
<reference evidence="9 10" key="1">
    <citation type="submission" date="2019-07" db="EMBL/GenBank/DDBJ databases">
        <title>The pathways for chlorine oxyanion respiration interact through the shared metabolite chlorate.</title>
        <authorList>
            <person name="Barnum T.P."/>
            <person name="Cheng Y."/>
            <person name="Hill K.A."/>
            <person name="Lucas L.N."/>
            <person name="Carlson H.K."/>
            <person name="Coates J.D."/>
        </authorList>
    </citation>
    <scope>NUCLEOTIDE SEQUENCE [LARGE SCALE GENOMIC DNA]</scope>
    <source>
        <strain evidence="9 10">SFB-3</strain>
    </source>
</reference>
<evidence type="ECO:0000256" key="7">
    <source>
        <dbReference type="ARBA" id="ARBA00023136"/>
    </source>
</evidence>
<comment type="caution">
    <text evidence="9">The sequence shown here is derived from an EMBL/GenBank/DDBJ whole genome shotgun (WGS) entry which is preliminary data.</text>
</comment>
<dbReference type="Pfam" id="PF03591">
    <property type="entry name" value="AzlC"/>
    <property type="match status" value="1"/>
</dbReference>
<dbReference type="GO" id="GO:0005886">
    <property type="term" value="C:plasma membrane"/>
    <property type="evidence" value="ECO:0007669"/>
    <property type="project" value="UniProtKB-SubCell"/>
</dbReference>
<evidence type="ECO:0000256" key="4">
    <source>
        <dbReference type="ARBA" id="ARBA00022475"/>
    </source>
</evidence>
<sequence>MTTIRHAIFAGARDALPLMIGTLPFGVIYGTSAVAAGLSPLAALAMSVIVFAGSAQFIAVSLISGGAALPVIWLTTFVVNLRHALYSATVHPAAQGWGLRWRALVAFWLTDEVFAVIEKRLMERGNDALLPYALGAGGGFYLNWLTWTAIGAWLGQQFPDLAGWGLDFAMIATFAAMIAPQLRAPTPVVVALAAGTTAWLTRGLPFKLGLILAAFAGVAAGVWMDHRRKAREAAA</sequence>
<feature type="transmembrane region" description="Helical" evidence="8">
    <location>
        <begin position="206"/>
        <end position="224"/>
    </location>
</feature>
<evidence type="ECO:0000256" key="8">
    <source>
        <dbReference type="SAM" id="Phobius"/>
    </source>
</evidence>
<dbReference type="Proteomes" id="UP000319502">
    <property type="component" value="Unassembled WGS sequence"/>
</dbReference>
<dbReference type="RefSeq" id="WP_144308279.1">
    <property type="nucleotide sequence ID" value="NZ_VMNK01000003.1"/>
</dbReference>
<keyword evidence="4" id="KW-1003">Cell membrane</keyword>
<evidence type="ECO:0000313" key="9">
    <source>
        <dbReference type="EMBL" id="TVO58756.1"/>
    </source>
</evidence>
<evidence type="ECO:0000256" key="5">
    <source>
        <dbReference type="ARBA" id="ARBA00022692"/>
    </source>
</evidence>
<name>A0A557R0W1_9RHOO</name>
<feature type="transmembrane region" description="Helical" evidence="8">
    <location>
        <begin position="27"/>
        <end position="50"/>
    </location>
</feature>
<keyword evidence="5 8" id="KW-0812">Transmembrane</keyword>
<dbReference type="PANTHER" id="PTHR34979">
    <property type="entry name" value="INNER MEMBRANE PROTEIN YGAZ"/>
    <property type="match status" value="1"/>
</dbReference>
<dbReference type="InterPro" id="IPR011606">
    <property type="entry name" value="Brnchd-chn_aa_trnsp_permease"/>
</dbReference>
<evidence type="ECO:0000313" key="10">
    <source>
        <dbReference type="Proteomes" id="UP000319502"/>
    </source>
</evidence>
<evidence type="ECO:0000256" key="3">
    <source>
        <dbReference type="ARBA" id="ARBA00022448"/>
    </source>
</evidence>
<organism evidence="9 10">
    <name type="scientific">Denitromonas halophila</name>
    <dbReference type="NCBI Taxonomy" id="1629404"/>
    <lineage>
        <taxon>Bacteria</taxon>
        <taxon>Pseudomonadati</taxon>
        <taxon>Pseudomonadota</taxon>
        <taxon>Betaproteobacteria</taxon>
        <taxon>Rhodocyclales</taxon>
        <taxon>Zoogloeaceae</taxon>
        <taxon>Denitromonas</taxon>
    </lineage>
</organism>
<dbReference type="AlphaFoldDB" id="A0A557R0W1"/>
<evidence type="ECO:0000256" key="6">
    <source>
        <dbReference type="ARBA" id="ARBA00022989"/>
    </source>
</evidence>
<evidence type="ECO:0000256" key="2">
    <source>
        <dbReference type="ARBA" id="ARBA00010735"/>
    </source>
</evidence>
<feature type="transmembrane region" description="Helical" evidence="8">
    <location>
        <begin position="129"/>
        <end position="155"/>
    </location>
</feature>
<comment type="similarity">
    <text evidence="2">Belongs to the AzlC family.</text>
</comment>
<proteinExistence type="inferred from homology"/>
<dbReference type="PANTHER" id="PTHR34979:SF1">
    <property type="entry name" value="INNER MEMBRANE PROTEIN YGAZ"/>
    <property type="match status" value="1"/>
</dbReference>
<keyword evidence="6 8" id="KW-1133">Transmembrane helix</keyword>
<keyword evidence="10" id="KW-1185">Reference proteome</keyword>
<keyword evidence="3" id="KW-0813">Transport</keyword>
<protein>
    <submittedName>
        <fullName evidence="9">AzlC family ABC transporter permease</fullName>
    </submittedName>
</protein>
<gene>
    <name evidence="9" type="ORF">FHP91_03585</name>
</gene>
<accession>A0A557R0W1</accession>
<dbReference type="GO" id="GO:1903785">
    <property type="term" value="P:L-valine transmembrane transport"/>
    <property type="evidence" value="ECO:0007669"/>
    <property type="project" value="TreeGrafter"/>
</dbReference>
<dbReference type="EMBL" id="VMNK01000003">
    <property type="protein sequence ID" value="TVO58756.1"/>
    <property type="molecule type" value="Genomic_DNA"/>
</dbReference>